<gene>
    <name evidence="2" type="ORF">HD597_010052</name>
</gene>
<dbReference type="AlphaFoldDB" id="A0A9X2GSN8"/>
<evidence type="ECO:0000313" key="3">
    <source>
        <dbReference type="Proteomes" id="UP001139648"/>
    </source>
</evidence>
<sequence>MRLYEPKFSTLLDCRPGRVSERGGDILGEILFRSGALELTRQELIDLLSAGRDVLQRVDAAYDRRARGQRPIPAHGQPARPFIEVPPTPAELMPTTLAMPGSHLTPVPRHAAPPSPPPPAGPVPAARQEGQVVPDPPPAAAS</sequence>
<comment type="caution">
    <text evidence="2">The sequence shown here is derived from an EMBL/GenBank/DDBJ whole genome shotgun (WGS) entry which is preliminary data.</text>
</comment>
<protein>
    <submittedName>
        <fullName evidence="2">Uncharacterized protein</fullName>
    </submittedName>
</protein>
<proteinExistence type="predicted"/>
<reference evidence="2" key="1">
    <citation type="submission" date="2022-06" db="EMBL/GenBank/DDBJ databases">
        <title>Sequencing the genomes of 1000 actinobacteria strains.</title>
        <authorList>
            <person name="Klenk H.-P."/>
        </authorList>
    </citation>
    <scope>NUCLEOTIDE SEQUENCE</scope>
    <source>
        <strain evidence="2">DSM 46694</strain>
    </source>
</reference>
<dbReference type="RefSeq" id="WP_253754312.1">
    <property type="nucleotide sequence ID" value="NZ_BAABKA010000023.1"/>
</dbReference>
<dbReference type="Proteomes" id="UP001139648">
    <property type="component" value="Unassembled WGS sequence"/>
</dbReference>
<organism evidence="2 3">
    <name type="scientific">Nonomuraea thailandensis</name>
    <dbReference type="NCBI Taxonomy" id="1188745"/>
    <lineage>
        <taxon>Bacteria</taxon>
        <taxon>Bacillati</taxon>
        <taxon>Actinomycetota</taxon>
        <taxon>Actinomycetes</taxon>
        <taxon>Streptosporangiales</taxon>
        <taxon>Streptosporangiaceae</taxon>
        <taxon>Nonomuraea</taxon>
    </lineage>
</organism>
<keyword evidence="3" id="KW-1185">Reference proteome</keyword>
<feature type="compositionally biased region" description="Pro residues" evidence="1">
    <location>
        <begin position="111"/>
        <end position="122"/>
    </location>
</feature>
<evidence type="ECO:0000256" key="1">
    <source>
        <dbReference type="SAM" id="MobiDB-lite"/>
    </source>
</evidence>
<feature type="region of interest" description="Disordered" evidence="1">
    <location>
        <begin position="66"/>
        <end position="142"/>
    </location>
</feature>
<dbReference type="EMBL" id="JAMZEB010000002">
    <property type="protein sequence ID" value="MCP2363032.1"/>
    <property type="molecule type" value="Genomic_DNA"/>
</dbReference>
<evidence type="ECO:0000313" key="2">
    <source>
        <dbReference type="EMBL" id="MCP2363032.1"/>
    </source>
</evidence>
<name>A0A9X2GSN8_9ACTN</name>
<accession>A0A9X2GSN8</accession>